<sequence>MTAYGLAHLRTASTHADVLEYLRRIDATLAPFGGRFLVHGGNVEVLEGTWPGHLVIIEFPDLPTARAWYDSSDYQEIKPFRTRHIAGDVILADGVEPDHSSAELAASLARQSA</sequence>
<dbReference type="Gene3D" id="3.30.70.100">
    <property type="match status" value="1"/>
</dbReference>
<dbReference type="Pfam" id="PF07045">
    <property type="entry name" value="DUF1330"/>
    <property type="match status" value="1"/>
</dbReference>
<dbReference type="RefSeq" id="WP_053656881.1">
    <property type="nucleotide sequence ID" value="NZ_CP130472.1"/>
</dbReference>
<evidence type="ECO:0000313" key="2">
    <source>
        <dbReference type="EMBL" id="WLS43677.1"/>
    </source>
</evidence>
<dbReference type="InterPro" id="IPR010753">
    <property type="entry name" value="DUF1330"/>
</dbReference>
<dbReference type="EMBL" id="CP130472">
    <property type="protein sequence ID" value="WLS43677.1"/>
    <property type="molecule type" value="Genomic_DNA"/>
</dbReference>
<dbReference type="SUPFAM" id="SSF54909">
    <property type="entry name" value="Dimeric alpha+beta barrel"/>
    <property type="match status" value="1"/>
</dbReference>
<dbReference type="AlphaFoldDB" id="A0AAJ6HP74"/>
<dbReference type="Proteomes" id="UP001235874">
    <property type="component" value="Chromosome"/>
</dbReference>
<dbReference type="KEGG" id="mprn:Q3V37_19970"/>
<evidence type="ECO:0000313" key="3">
    <source>
        <dbReference type="Proteomes" id="UP001235874"/>
    </source>
</evidence>
<feature type="domain" description="DUF1330" evidence="1">
    <location>
        <begin position="2"/>
        <end position="95"/>
    </location>
</feature>
<organism evidence="2 3">
    <name type="scientific">Micromonospora profundi</name>
    <dbReference type="NCBI Taxonomy" id="1420889"/>
    <lineage>
        <taxon>Bacteria</taxon>
        <taxon>Bacillati</taxon>
        <taxon>Actinomycetota</taxon>
        <taxon>Actinomycetes</taxon>
        <taxon>Micromonosporales</taxon>
        <taxon>Micromonosporaceae</taxon>
        <taxon>Micromonospora</taxon>
    </lineage>
</organism>
<dbReference type="PANTHER" id="PTHR41521">
    <property type="match status" value="1"/>
</dbReference>
<reference evidence="2 3" key="1">
    <citation type="submission" date="2023-07" db="EMBL/GenBank/DDBJ databases">
        <title>Micromonospora profundi TRM 95458 converts glycerol to a new osmotic compound.</title>
        <authorList>
            <person name="Lu D."/>
        </authorList>
    </citation>
    <scope>NUCLEOTIDE SEQUENCE [LARGE SCALE GENOMIC DNA]</scope>
    <source>
        <strain evidence="2 3">TRM95458</strain>
    </source>
</reference>
<protein>
    <submittedName>
        <fullName evidence="2">DUF1330 domain-containing protein</fullName>
    </submittedName>
</protein>
<dbReference type="PANTHER" id="PTHR41521:SF4">
    <property type="entry name" value="BLR0684 PROTEIN"/>
    <property type="match status" value="1"/>
</dbReference>
<keyword evidence="3" id="KW-1185">Reference proteome</keyword>
<gene>
    <name evidence="2" type="ORF">Q3V37_19970</name>
</gene>
<dbReference type="InterPro" id="IPR011008">
    <property type="entry name" value="Dimeric_a/b-barrel"/>
</dbReference>
<evidence type="ECO:0000259" key="1">
    <source>
        <dbReference type="Pfam" id="PF07045"/>
    </source>
</evidence>
<proteinExistence type="predicted"/>
<accession>A0AAJ6HP74</accession>
<name>A0AAJ6HP74_9ACTN</name>